<reference evidence="1" key="1">
    <citation type="submission" date="2016-12" db="EMBL/GenBank/DDBJ databases">
        <authorList>
            <person name="Moulin L."/>
        </authorList>
    </citation>
    <scope>NUCLEOTIDE SEQUENCE [LARGE SCALE GENOMIC DNA]</scope>
    <source>
        <strain evidence="1">STM 7183</strain>
    </source>
</reference>
<gene>
    <name evidence="1" type="ORF">BN2476_2020007</name>
</gene>
<organism evidence="1 2">
    <name type="scientific">Paraburkholderia piptadeniae</name>
    <dbReference type="NCBI Taxonomy" id="1701573"/>
    <lineage>
        <taxon>Bacteria</taxon>
        <taxon>Pseudomonadati</taxon>
        <taxon>Pseudomonadota</taxon>
        <taxon>Betaproteobacteria</taxon>
        <taxon>Burkholderiales</taxon>
        <taxon>Burkholderiaceae</taxon>
        <taxon>Paraburkholderia</taxon>
    </lineage>
</organism>
<protein>
    <submittedName>
        <fullName evidence="1">Uncharacterized protein</fullName>
    </submittedName>
</protein>
<dbReference type="RefSeq" id="WP_227747384.1">
    <property type="nucleotide sequence ID" value="NZ_CYGY02000202.1"/>
</dbReference>
<name>A0A1N7SXN7_9BURK</name>
<evidence type="ECO:0000313" key="2">
    <source>
        <dbReference type="Proteomes" id="UP000195569"/>
    </source>
</evidence>
<keyword evidence="2" id="KW-1185">Reference proteome</keyword>
<dbReference type="EMBL" id="CYGY02000202">
    <property type="protein sequence ID" value="SIT52134.1"/>
    <property type="molecule type" value="Genomic_DNA"/>
</dbReference>
<proteinExistence type="predicted"/>
<dbReference type="AlphaFoldDB" id="A0A1N7SXN7"/>
<dbReference type="Proteomes" id="UP000195569">
    <property type="component" value="Unassembled WGS sequence"/>
</dbReference>
<evidence type="ECO:0000313" key="1">
    <source>
        <dbReference type="EMBL" id="SIT52134.1"/>
    </source>
</evidence>
<comment type="caution">
    <text evidence="1">The sequence shown here is derived from an EMBL/GenBank/DDBJ whole genome shotgun (WGS) entry which is preliminary data.</text>
</comment>
<accession>A0A1N7SXN7</accession>
<sequence length="202" mass="22856">MADFLMMNTSKEIAALESVLAKTVDALVAYLTDCRFSESQLNVGNLVMAVEAVYEPHPRFWRDLSLTCVADAIARVFPDWKPNGRQTPHGGKSPMRDIEKVLELYAFDEANAEMLLSLPKHKRPEDRTSAADWICAEYRRKGQTTELLFAQMDGKRCGEAALEVLRCVENARGGKPFERIGTAIARWYRESVMKQRTEKSVP</sequence>